<evidence type="ECO:0000256" key="6">
    <source>
        <dbReference type="SAM" id="Phobius"/>
    </source>
</evidence>
<feature type="transmembrane region" description="Helical" evidence="6">
    <location>
        <begin position="216"/>
        <end position="234"/>
    </location>
</feature>
<feature type="transmembrane region" description="Helical" evidence="6">
    <location>
        <begin position="164"/>
        <end position="187"/>
    </location>
</feature>
<feature type="transmembrane region" description="Helical" evidence="6">
    <location>
        <begin position="135"/>
        <end position="152"/>
    </location>
</feature>
<gene>
    <name evidence="8" type="ORF">HYH03_002490</name>
</gene>
<feature type="transmembrane region" description="Helical" evidence="6">
    <location>
        <begin position="345"/>
        <end position="368"/>
    </location>
</feature>
<keyword evidence="4 6" id="KW-1133">Transmembrane helix</keyword>
<reference evidence="8" key="1">
    <citation type="journal article" date="2020" name="bioRxiv">
        <title>Comparative genomics of Chlamydomonas.</title>
        <authorList>
            <person name="Craig R.J."/>
            <person name="Hasan A.R."/>
            <person name="Ness R.W."/>
            <person name="Keightley P.D."/>
        </authorList>
    </citation>
    <scope>NUCLEOTIDE SEQUENCE</scope>
    <source>
        <strain evidence="8">CCAP 11/70</strain>
    </source>
</reference>
<dbReference type="GO" id="GO:0016020">
    <property type="term" value="C:membrane"/>
    <property type="evidence" value="ECO:0007669"/>
    <property type="project" value="UniProtKB-SubCell"/>
</dbReference>
<feature type="transmembrane region" description="Helical" evidence="6">
    <location>
        <begin position="240"/>
        <end position="262"/>
    </location>
</feature>
<evidence type="ECO:0000256" key="2">
    <source>
        <dbReference type="ARBA" id="ARBA00022448"/>
    </source>
</evidence>
<evidence type="ECO:0000256" key="4">
    <source>
        <dbReference type="ARBA" id="ARBA00022989"/>
    </source>
</evidence>
<protein>
    <recommendedName>
        <fullName evidence="7">ABC-2 type transporter transmembrane domain-containing protein</fullName>
    </recommendedName>
</protein>
<keyword evidence="5 6" id="KW-0472">Membrane</keyword>
<evidence type="ECO:0000313" key="8">
    <source>
        <dbReference type="EMBL" id="KAG2499544.1"/>
    </source>
</evidence>
<dbReference type="AlphaFoldDB" id="A0A835YD65"/>
<dbReference type="PANTHER" id="PTHR48041">
    <property type="entry name" value="ABC TRANSPORTER G FAMILY MEMBER 28"/>
    <property type="match status" value="1"/>
</dbReference>
<keyword evidence="2" id="KW-0813">Transport</keyword>
<proteinExistence type="predicted"/>
<accession>A0A835YD65</accession>
<keyword evidence="9" id="KW-1185">Reference proteome</keyword>
<dbReference type="EMBL" id="JAEHOE010000006">
    <property type="protein sequence ID" value="KAG2499544.1"/>
    <property type="molecule type" value="Genomic_DNA"/>
</dbReference>
<comment type="caution">
    <text evidence="8">The sequence shown here is derived from an EMBL/GenBank/DDBJ whole genome shotgun (WGS) entry which is preliminary data.</text>
</comment>
<feature type="transmembrane region" description="Helical" evidence="6">
    <location>
        <begin position="274"/>
        <end position="292"/>
    </location>
</feature>
<name>A0A835YD65_9CHLO</name>
<dbReference type="PANTHER" id="PTHR48041:SF91">
    <property type="entry name" value="ABC TRANSPORTER G FAMILY MEMBER 28"/>
    <property type="match status" value="1"/>
</dbReference>
<dbReference type="Pfam" id="PF01061">
    <property type="entry name" value="ABC2_membrane"/>
    <property type="match status" value="1"/>
</dbReference>
<evidence type="ECO:0000313" key="9">
    <source>
        <dbReference type="Proteomes" id="UP000612055"/>
    </source>
</evidence>
<dbReference type="Proteomes" id="UP000612055">
    <property type="component" value="Unassembled WGS sequence"/>
</dbReference>
<evidence type="ECO:0000256" key="1">
    <source>
        <dbReference type="ARBA" id="ARBA00004141"/>
    </source>
</evidence>
<dbReference type="GO" id="GO:0140359">
    <property type="term" value="F:ABC-type transporter activity"/>
    <property type="evidence" value="ECO:0007669"/>
    <property type="project" value="InterPro"/>
</dbReference>
<dbReference type="InterPro" id="IPR050352">
    <property type="entry name" value="ABCG_transporters"/>
</dbReference>
<dbReference type="OrthoDB" id="66620at2759"/>
<dbReference type="InterPro" id="IPR013525">
    <property type="entry name" value="ABC2_TM"/>
</dbReference>
<evidence type="ECO:0000256" key="5">
    <source>
        <dbReference type="ARBA" id="ARBA00023136"/>
    </source>
</evidence>
<keyword evidence="3 6" id="KW-0812">Transmembrane</keyword>
<evidence type="ECO:0000259" key="7">
    <source>
        <dbReference type="Pfam" id="PF01061"/>
    </source>
</evidence>
<evidence type="ECO:0000256" key="3">
    <source>
        <dbReference type="ARBA" id="ARBA00022692"/>
    </source>
</evidence>
<feature type="domain" description="ABC-2 type transporter transmembrane" evidence="7">
    <location>
        <begin position="115"/>
        <end position="320"/>
    </location>
</feature>
<comment type="subcellular location">
    <subcellularLocation>
        <location evidence="1">Membrane</location>
        <topology evidence="1">Multi-pass membrane protein</topology>
    </subcellularLocation>
</comment>
<sequence>MLVGGRSVYLGPPDASAVAYFTNSQPFRQLHPDGIAGPGHNRSEWIVDFVTRADKDGLGPSLADAYASSPLAAANAAELAAQLQAFGAAQLPKDLAAELAVTRATVTPWWWGIWVYGKYRTTRNYSDPAFLAPRVMDKLVIALLIMTLYLGVGDDLEPNNIVNISAILFMWSATTVFVAAGYMPSLFMERGLFVRERADGLYHATTYLTAKLLDEIVVNAVVSLGIAAFTFYGIRFVNSFGVFYVSYLLGICVGIVLAYFVASFAPTMDAANGLLPVYGVTVMFLAGFLIRLDAMPPWWKWYSYITYSRYTWGAVMINQFKDYNEPWIGGQTVLEYYSLDGVNEWAYLGFVCLFFLFFYICTALVLTFKQYQVR</sequence>
<organism evidence="8 9">
    <name type="scientific">Edaphochlamys debaryana</name>
    <dbReference type="NCBI Taxonomy" id="47281"/>
    <lineage>
        <taxon>Eukaryota</taxon>
        <taxon>Viridiplantae</taxon>
        <taxon>Chlorophyta</taxon>
        <taxon>core chlorophytes</taxon>
        <taxon>Chlorophyceae</taxon>
        <taxon>CS clade</taxon>
        <taxon>Chlamydomonadales</taxon>
        <taxon>Chlamydomonadales incertae sedis</taxon>
        <taxon>Edaphochlamys</taxon>
    </lineage>
</organism>